<keyword evidence="2" id="KW-1185">Reference proteome</keyword>
<evidence type="ECO:0000313" key="2">
    <source>
        <dbReference type="Proteomes" id="UP000006729"/>
    </source>
</evidence>
<gene>
    <name evidence="1" type="ORF">POPTR_011G158900</name>
</gene>
<name>A0A3N7FWE7_POPTR</name>
<proteinExistence type="predicted"/>
<dbReference type="EMBL" id="CM009300">
    <property type="protein sequence ID" value="RQO98030.1"/>
    <property type="molecule type" value="Genomic_DNA"/>
</dbReference>
<protein>
    <submittedName>
        <fullName evidence="1">Uncharacterized protein</fullName>
    </submittedName>
</protein>
<reference evidence="1 2" key="1">
    <citation type="journal article" date="2006" name="Science">
        <title>The genome of black cottonwood, Populus trichocarpa (Torr. &amp; Gray).</title>
        <authorList>
            <person name="Tuskan G.A."/>
            <person name="Difazio S."/>
            <person name="Jansson S."/>
            <person name="Bohlmann J."/>
            <person name="Grigoriev I."/>
            <person name="Hellsten U."/>
            <person name="Putnam N."/>
            <person name="Ralph S."/>
            <person name="Rombauts S."/>
            <person name="Salamov A."/>
            <person name="Schein J."/>
            <person name="Sterck L."/>
            <person name="Aerts A."/>
            <person name="Bhalerao R.R."/>
            <person name="Bhalerao R.P."/>
            <person name="Blaudez D."/>
            <person name="Boerjan W."/>
            <person name="Brun A."/>
            <person name="Brunner A."/>
            <person name="Busov V."/>
            <person name="Campbell M."/>
            <person name="Carlson J."/>
            <person name="Chalot M."/>
            <person name="Chapman J."/>
            <person name="Chen G.L."/>
            <person name="Cooper D."/>
            <person name="Coutinho P.M."/>
            <person name="Couturier J."/>
            <person name="Covert S."/>
            <person name="Cronk Q."/>
            <person name="Cunningham R."/>
            <person name="Davis J."/>
            <person name="Degroeve S."/>
            <person name="Dejardin A."/>
            <person name="Depamphilis C."/>
            <person name="Detter J."/>
            <person name="Dirks B."/>
            <person name="Dubchak I."/>
            <person name="Duplessis S."/>
            <person name="Ehlting J."/>
            <person name="Ellis B."/>
            <person name="Gendler K."/>
            <person name="Goodstein D."/>
            <person name="Gribskov M."/>
            <person name="Grimwood J."/>
            <person name="Groover A."/>
            <person name="Gunter L."/>
            <person name="Hamberger B."/>
            <person name="Heinze B."/>
            <person name="Helariutta Y."/>
            <person name="Henrissat B."/>
            <person name="Holligan D."/>
            <person name="Holt R."/>
            <person name="Huang W."/>
            <person name="Islam-Faridi N."/>
            <person name="Jones S."/>
            <person name="Jones-Rhoades M."/>
            <person name="Jorgensen R."/>
            <person name="Joshi C."/>
            <person name="Kangasjarvi J."/>
            <person name="Karlsson J."/>
            <person name="Kelleher C."/>
            <person name="Kirkpatrick R."/>
            <person name="Kirst M."/>
            <person name="Kohler A."/>
            <person name="Kalluri U."/>
            <person name="Larimer F."/>
            <person name="Leebens-Mack J."/>
            <person name="Leple J.C."/>
            <person name="Locascio P."/>
            <person name="Lou Y."/>
            <person name="Lucas S."/>
            <person name="Martin F."/>
            <person name="Montanini B."/>
            <person name="Napoli C."/>
            <person name="Nelson D.R."/>
            <person name="Nelson C."/>
            <person name="Nieminen K."/>
            <person name="Nilsson O."/>
            <person name="Pereda V."/>
            <person name="Peter G."/>
            <person name="Philippe R."/>
            <person name="Pilate G."/>
            <person name="Poliakov A."/>
            <person name="Razumovskaya J."/>
            <person name="Richardson P."/>
            <person name="Rinaldi C."/>
            <person name="Ritland K."/>
            <person name="Rouze P."/>
            <person name="Ryaboy D."/>
            <person name="Schmutz J."/>
            <person name="Schrader J."/>
            <person name="Segerman B."/>
            <person name="Shin H."/>
            <person name="Siddiqui A."/>
            <person name="Sterky F."/>
            <person name="Terry A."/>
            <person name="Tsai C.J."/>
            <person name="Uberbacher E."/>
            <person name="Unneberg P."/>
            <person name="Vahala J."/>
            <person name="Wall K."/>
            <person name="Wessler S."/>
            <person name="Yang G."/>
            <person name="Yin T."/>
            <person name="Douglas C."/>
            <person name="Marra M."/>
            <person name="Sandberg G."/>
            <person name="Van de Peer Y."/>
            <person name="Rokhsar D."/>
        </authorList>
    </citation>
    <scope>NUCLEOTIDE SEQUENCE [LARGE SCALE GENOMIC DNA]</scope>
    <source>
        <strain evidence="2">cv. Nisqually</strain>
        <strain evidence="1">Nisqually-1</strain>
    </source>
</reference>
<dbReference type="EMBL" id="CM009300">
    <property type="protein sequence ID" value="RQO98029.1"/>
    <property type="molecule type" value="Genomic_DNA"/>
</dbReference>
<dbReference type="EMBL" id="CM009300">
    <property type="protein sequence ID" value="RQO98031.1"/>
    <property type="molecule type" value="Genomic_DNA"/>
</dbReference>
<dbReference type="Proteomes" id="UP000006729">
    <property type="component" value="Chromosome 11"/>
</dbReference>
<organism evidence="1 2">
    <name type="scientific">Populus trichocarpa</name>
    <name type="common">Western balsam poplar</name>
    <name type="synonym">Populus balsamifera subsp. trichocarpa</name>
    <dbReference type="NCBI Taxonomy" id="3694"/>
    <lineage>
        <taxon>Eukaryota</taxon>
        <taxon>Viridiplantae</taxon>
        <taxon>Streptophyta</taxon>
        <taxon>Embryophyta</taxon>
        <taxon>Tracheophyta</taxon>
        <taxon>Spermatophyta</taxon>
        <taxon>Magnoliopsida</taxon>
        <taxon>eudicotyledons</taxon>
        <taxon>Gunneridae</taxon>
        <taxon>Pentapetalae</taxon>
        <taxon>rosids</taxon>
        <taxon>fabids</taxon>
        <taxon>Malpighiales</taxon>
        <taxon>Salicaceae</taxon>
        <taxon>Saliceae</taxon>
        <taxon>Populus</taxon>
    </lineage>
</organism>
<accession>A0A3N7FWE7</accession>
<evidence type="ECO:0000313" key="1">
    <source>
        <dbReference type="EMBL" id="RQO98030.1"/>
    </source>
</evidence>
<dbReference type="AlphaFoldDB" id="A0A3N7FWE7"/>
<reference evidence="1" key="2">
    <citation type="submission" date="2017-07" db="EMBL/GenBank/DDBJ databases">
        <title>WGS assembly of Populus trichocarpa.</title>
        <authorList>
            <person name="Tuskan G."/>
            <person name="Difazio S."/>
            <person name="Jansson S."/>
            <person name="Bohlmann J."/>
            <person name="Grigoriev I."/>
            <person name="Hellsten U."/>
            <person name="Putnam N."/>
            <person name="Ralph S."/>
            <person name="Rombauts S."/>
            <person name="Salamov A."/>
            <person name="Schein J."/>
            <person name="Sterck L."/>
            <person name="Aerts A."/>
            <person name="Bhalerao R."/>
            <person name="Bhalerao R."/>
            <person name="Blaudez D."/>
            <person name="Boerjan W."/>
            <person name="Brun A."/>
            <person name="Brunner A."/>
            <person name="Busov V."/>
            <person name="Campbell M."/>
            <person name="Carlson J."/>
            <person name="Chalot M."/>
            <person name="Chapman J."/>
            <person name="Chen G."/>
            <person name="Cooper D."/>
            <person name="Coutinho P."/>
            <person name="Couturier J."/>
            <person name="Covert S."/>
            <person name="Cronk Q."/>
            <person name="Cunningham R."/>
            <person name="Davis J."/>
            <person name="Degroeve S."/>
            <person name="Dejardin A."/>
            <person name="Depamphilis C."/>
            <person name="Detter J."/>
            <person name="Dirks B."/>
            <person name="Dubchak I."/>
            <person name="Duplessis S."/>
            <person name="Ehlting J."/>
            <person name="Ellis B."/>
            <person name="Gendler K."/>
            <person name="Goodstein D."/>
            <person name="Gribskov M."/>
            <person name="Grimwood J."/>
            <person name="Groover A."/>
            <person name="Gunter L."/>
            <person name="Hamberger B."/>
            <person name="Heinze B."/>
            <person name="Helariutta Y."/>
            <person name="Henrissat B."/>
            <person name="Holligan D."/>
            <person name="Holt R."/>
            <person name="Huang W."/>
            <person name="Islam-Faridi N."/>
            <person name="Jones S."/>
            <person name="Jones-Rhoades M."/>
            <person name="Jorgensen R."/>
            <person name="Joshi C."/>
            <person name="Kangasjarvi J."/>
            <person name="Karlsson J."/>
            <person name="Kelleher C."/>
            <person name="Kirkpatrick R."/>
            <person name="Kirst M."/>
            <person name="Kohler A."/>
            <person name="Kalluri U."/>
            <person name="Larimer F."/>
            <person name="Leebens-Mack J."/>
            <person name="Leple J."/>
            <person name="Locascio P."/>
            <person name="Lou Y."/>
            <person name="Lucas S."/>
            <person name="Martin F."/>
            <person name="Montanini B."/>
            <person name="Napoli C."/>
            <person name="Nelson D."/>
            <person name="Nelson C."/>
            <person name="Nieminen K."/>
            <person name="Nilsson O."/>
            <person name="Pereda V."/>
            <person name="Peter G."/>
            <person name="Philippe R."/>
            <person name="Pilate G."/>
            <person name="Poliakov A."/>
            <person name="Razumovskaya J."/>
            <person name="Richardson P."/>
            <person name="Rinaldi C."/>
            <person name="Ritland K."/>
            <person name="Rouze P."/>
            <person name="Ryaboy D."/>
            <person name="Schmutz J."/>
            <person name="Schrader J."/>
            <person name="Segerman B."/>
            <person name="Shin H."/>
            <person name="Siddiqui A."/>
            <person name="Sterky F."/>
            <person name="Terry A."/>
            <person name="Tsai C."/>
            <person name="Uberbacher E."/>
            <person name="Unneberg P."/>
            <person name="Vahala J."/>
            <person name="Wall K."/>
            <person name="Wessler S."/>
            <person name="Yang G."/>
            <person name="Yin T."/>
            <person name="Douglas C."/>
            <person name="Marra M."/>
            <person name="Sandberg G."/>
            <person name="Van De Peer Y."/>
            <person name="Rokhsar D."/>
        </authorList>
    </citation>
    <scope>NUCLEOTIDE SEQUENCE</scope>
    <source>
        <strain evidence="1">Nisqually-1</strain>
    </source>
</reference>
<sequence length="103" mass="11460">METSMVHLPNISVAMNSSSVSHGKWERGDALFMPEEVVRINFGLHQSQSPEVILEVFGAPNTCFLKACVSLLVHAQIKVPIIDICSPWLNIRFHVLINVPNPI</sequence>
<dbReference type="InParanoid" id="A0A3N7FWE7"/>